<comment type="caution">
    <text evidence="2">The sequence shown here is derived from an EMBL/GenBank/DDBJ whole genome shotgun (WGS) entry which is preliminary data.</text>
</comment>
<proteinExistence type="predicted"/>
<feature type="chain" id="PRO_5046040848" evidence="1">
    <location>
        <begin position="29"/>
        <end position="199"/>
    </location>
</feature>
<protein>
    <submittedName>
        <fullName evidence="2">DUF3558 family protein</fullName>
    </submittedName>
</protein>
<dbReference type="InterPro" id="IPR024520">
    <property type="entry name" value="DUF3558"/>
</dbReference>
<reference evidence="2 3" key="1">
    <citation type="submission" date="2023-12" db="EMBL/GenBank/DDBJ databases">
        <title>novel species in genus Nocarida.</title>
        <authorList>
            <person name="Li Z."/>
        </authorList>
    </citation>
    <scope>NUCLEOTIDE SEQUENCE [LARGE SCALE GENOMIC DNA]</scope>
    <source>
        <strain evidence="2 3">CDC186</strain>
    </source>
</reference>
<dbReference type="EMBL" id="JAYKYQ010000004">
    <property type="protein sequence ID" value="MEB3510617.1"/>
    <property type="molecule type" value="Genomic_DNA"/>
</dbReference>
<keyword evidence="3" id="KW-1185">Reference proteome</keyword>
<evidence type="ECO:0000313" key="2">
    <source>
        <dbReference type="EMBL" id="MEB3510617.1"/>
    </source>
</evidence>
<accession>A0ABU6AT20</accession>
<evidence type="ECO:0000256" key="1">
    <source>
        <dbReference type="SAM" id="SignalP"/>
    </source>
</evidence>
<gene>
    <name evidence="2" type="ORF">U3653_11360</name>
</gene>
<feature type="signal peptide" evidence="1">
    <location>
        <begin position="1"/>
        <end position="28"/>
    </location>
</feature>
<dbReference type="Pfam" id="PF12079">
    <property type="entry name" value="DUF3558"/>
    <property type="match status" value="1"/>
</dbReference>
<dbReference type="Proteomes" id="UP001348098">
    <property type="component" value="Unassembled WGS sequence"/>
</dbReference>
<name>A0ABU6AT20_9NOCA</name>
<keyword evidence="1" id="KW-0732">Signal</keyword>
<dbReference type="RefSeq" id="WP_195078582.1">
    <property type="nucleotide sequence ID" value="NZ_JAYESH010000005.1"/>
</dbReference>
<evidence type="ECO:0000313" key="3">
    <source>
        <dbReference type="Proteomes" id="UP001348098"/>
    </source>
</evidence>
<sequence>MWGNSVFARLGEATAAVIVLLTSVVACAATVDGHPIGASQSPSAATTSAKAPAEPFTEHAVDDECVLSGAEISALAGVSLRDGQDTNTKRNDGTYGRSCTYYLTAGGILSFTASIKVMRPRQGPVTDATIARLREPNTRELPGIGRAVLLEAKTDYPRAWILTDRFVVTVFLVGGNLPAPPSDQRWADAARLVIARLPV</sequence>
<organism evidence="2 3">
    <name type="scientific">Nocardia implantans</name>
    <dbReference type="NCBI Taxonomy" id="3108168"/>
    <lineage>
        <taxon>Bacteria</taxon>
        <taxon>Bacillati</taxon>
        <taxon>Actinomycetota</taxon>
        <taxon>Actinomycetes</taxon>
        <taxon>Mycobacteriales</taxon>
        <taxon>Nocardiaceae</taxon>
        <taxon>Nocardia</taxon>
    </lineage>
</organism>